<feature type="transmembrane region" description="Helical" evidence="1">
    <location>
        <begin position="51"/>
        <end position="71"/>
    </location>
</feature>
<keyword evidence="1" id="KW-0472">Membrane</keyword>
<feature type="transmembrane region" description="Helical" evidence="1">
    <location>
        <begin position="26"/>
        <end position="45"/>
    </location>
</feature>
<dbReference type="RefSeq" id="WP_062466259.1">
    <property type="nucleotide sequence ID" value="NZ_JAUHPW010000001.1"/>
</dbReference>
<evidence type="ECO:0000313" key="3">
    <source>
        <dbReference type="Proteomes" id="UP001172728"/>
    </source>
</evidence>
<protein>
    <submittedName>
        <fullName evidence="2">Uncharacterized protein</fullName>
    </submittedName>
</protein>
<reference evidence="2" key="1">
    <citation type="submission" date="2023-06" db="EMBL/GenBank/DDBJ databases">
        <title>Sysu t00192.</title>
        <authorList>
            <person name="Gao L."/>
            <person name="Fang B.-Z."/>
            <person name="Li W.-J."/>
        </authorList>
    </citation>
    <scope>NUCLEOTIDE SEQUENCE</scope>
    <source>
        <strain evidence="2">SYSU T00192</strain>
    </source>
</reference>
<keyword evidence="1" id="KW-1133">Transmembrane helix</keyword>
<gene>
    <name evidence="2" type="ORF">QQX09_00170</name>
</gene>
<dbReference type="Proteomes" id="UP001172728">
    <property type="component" value="Unassembled WGS sequence"/>
</dbReference>
<dbReference type="EMBL" id="JAUHPW010000001">
    <property type="protein sequence ID" value="MDN4474262.1"/>
    <property type="molecule type" value="Genomic_DNA"/>
</dbReference>
<keyword evidence="3" id="KW-1185">Reference proteome</keyword>
<keyword evidence="1" id="KW-0812">Transmembrane</keyword>
<accession>A0ABT8G5G4</accession>
<sequence length="78" mass="7762">MSSVHLEPQDLPDVAPHNHGRTTAGWVTNVGLVLAAILVSVGIAIPVHAVTFTGIGVAVVALAAGAALRALGHGQPLS</sequence>
<comment type="caution">
    <text evidence="2">The sequence shown here is derived from an EMBL/GenBank/DDBJ whole genome shotgun (WGS) entry which is preliminary data.</text>
</comment>
<evidence type="ECO:0000313" key="2">
    <source>
        <dbReference type="EMBL" id="MDN4474262.1"/>
    </source>
</evidence>
<proteinExistence type="predicted"/>
<name>A0ABT8G5G4_9MICO</name>
<evidence type="ECO:0000256" key="1">
    <source>
        <dbReference type="SAM" id="Phobius"/>
    </source>
</evidence>
<organism evidence="2 3">
    <name type="scientific">Demequina litoralis</name>
    <dbReference type="NCBI Taxonomy" id="3051660"/>
    <lineage>
        <taxon>Bacteria</taxon>
        <taxon>Bacillati</taxon>
        <taxon>Actinomycetota</taxon>
        <taxon>Actinomycetes</taxon>
        <taxon>Micrococcales</taxon>
        <taxon>Demequinaceae</taxon>
        <taxon>Demequina</taxon>
    </lineage>
</organism>